<evidence type="ECO:0000313" key="5">
    <source>
        <dbReference type="EMBL" id="KAB1160415.1"/>
    </source>
</evidence>
<reference evidence="5 6" key="1">
    <citation type="submission" date="2019-09" db="EMBL/GenBank/DDBJ databases">
        <authorList>
            <person name="Cao W.R."/>
        </authorList>
    </citation>
    <scope>NUCLEOTIDE SEQUENCE [LARGE SCALE GENOMIC DNA]</scope>
    <source>
        <strain evidence="6">a4</strain>
    </source>
</reference>
<keyword evidence="4" id="KW-1133">Transmembrane helix</keyword>
<dbReference type="InterPro" id="IPR011990">
    <property type="entry name" value="TPR-like_helical_dom_sf"/>
</dbReference>
<evidence type="ECO:0000256" key="3">
    <source>
        <dbReference type="PROSITE-ProRule" id="PRU00339"/>
    </source>
</evidence>
<evidence type="ECO:0000256" key="2">
    <source>
        <dbReference type="ARBA" id="ARBA00022803"/>
    </source>
</evidence>
<dbReference type="PANTHER" id="PTHR44858">
    <property type="entry name" value="TETRATRICOPEPTIDE REPEAT PROTEIN 6"/>
    <property type="match status" value="1"/>
</dbReference>
<dbReference type="Gene3D" id="1.25.40.10">
    <property type="entry name" value="Tetratricopeptide repeat domain"/>
    <property type="match status" value="2"/>
</dbReference>
<evidence type="ECO:0000256" key="4">
    <source>
        <dbReference type="SAM" id="Phobius"/>
    </source>
</evidence>
<dbReference type="SUPFAM" id="SSF81901">
    <property type="entry name" value="HCP-like"/>
    <property type="match status" value="1"/>
</dbReference>
<dbReference type="PANTHER" id="PTHR44858:SF1">
    <property type="entry name" value="UDP-N-ACETYLGLUCOSAMINE--PEPTIDE N-ACETYLGLUCOSAMINYLTRANSFERASE SPINDLY-RELATED"/>
    <property type="match status" value="1"/>
</dbReference>
<dbReference type="InterPro" id="IPR050498">
    <property type="entry name" value="Ycf3"/>
</dbReference>
<keyword evidence="4" id="KW-0472">Membrane</keyword>
<proteinExistence type="predicted"/>
<dbReference type="Proteomes" id="UP000467305">
    <property type="component" value="Unassembled WGS sequence"/>
</dbReference>
<dbReference type="SMART" id="SM00028">
    <property type="entry name" value="TPR"/>
    <property type="match status" value="3"/>
</dbReference>
<comment type="caution">
    <text evidence="5">The sequence shown here is derived from an EMBL/GenBank/DDBJ whole genome shotgun (WGS) entry which is preliminary data.</text>
</comment>
<feature type="repeat" description="TPR" evidence="3">
    <location>
        <begin position="52"/>
        <end position="85"/>
    </location>
</feature>
<dbReference type="InterPro" id="IPR019734">
    <property type="entry name" value="TPR_rpt"/>
</dbReference>
<keyword evidence="2 3" id="KW-0802">TPR repeat</keyword>
<evidence type="ECO:0000313" key="6">
    <source>
        <dbReference type="Proteomes" id="UP000467305"/>
    </source>
</evidence>
<dbReference type="AlphaFoldDB" id="A0A7J5AS02"/>
<dbReference type="OrthoDB" id="935812at2"/>
<feature type="transmembrane region" description="Helical" evidence="4">
    <location>
        <begin position="7"/>
        <end position="28"/>
    </location>
</feature>
<sequence>MELLKKFFKAIGALLFIFVIGILGYLYFCNKIYQKEYAEKAKKIEAFESTDSNDYYKYSIDFNKAGDFTTGFKYLNKAVELEPEKHLGYRGWINLRKLRNYDKALSDFNKLDSLTPNFVDAPWNEDIDFLRGECYFGKKDYNTSIIYFNQSIINQNGDEWVDIQTFVYLGISQFKLNNYEKAINELKRALKQSEYTCEAHYWLAKTYLKLKKIKKANYHILKAEEYIDYKREDFYNEFLNEIYLSEIIDLKLQMNKIKI</sequence>
<organism evidence="5 6">
    <name type="scientific">Tenacibaculum aiptasiae</name>
    <dbReference type="NCBI Taxonomy" id="426481"/>
    <lineage>
        <taxon>Bacteria</taxon>
        <taxon>Pseudomonadati</taxon>
        <taxon>Bacteroidota</taxon>
        <taxon>Flavobacteriia</taxon>
        <taxon>Flavobacteriales</taxon>
        <taxon>Flavobacteriaceae</taxon>
        <taxon>Tenacibaculum</taxon>
    </lineage>
</organism>
<accession>A0A7J5AS02</accession>
<evidence type="ECO:0000256" key="1">
    <source>
        <dbReference type="ARBA" id="ARBA00022737"/>
    </source>
</evidence>
<dbReference type="Pfam" id="PF13414">
    <property type="entry name" value="TPR_11"/>
    <property type="match status" value="1"/>
</dbReference>
<dbReference type="PROSITE" id="PS50005">
    <property type="entry name" value="TPR"/>
    <property type="match status" value="2"/>
</dbReference>
<dbReference type="EMBL" id="WAAU01000003">
    <property type="protein sequence ID" value="KAB1160415.1"/>
    <property type="molecule type" value="Genomic_DNA"/>
</dbReference>
<gene>
    <name evidence="5" type="ORF">F7018_00635</name>
</gene>
<name>A0A7J5AS02_9FLAO</name>
<keyword evidence="4" id="KW-0812">Transmembrane</keyword>
<keyword evidence="6" id="KW-1185">Reference proteome</keyword>
<protein>
    <submittedName>
        <fullName evidence="5">Tetratricopeptide repeat protein</fullName>
    </submittedName>
</protein>
<dbReference type="RefSeq" id="WP_150898044.1">
    <property type="nucleotide sequence ID" value="NZ_WAAU01000003.1"/>
</dbReference>
<keyword evidence="1" id="KW-0677">Repeat</keyword>
<feature type="repeat" description="TPR" evidence="3">
    <location>
        <begin position="163"/>
        <end position="196"/>
    </location>
</feature>